<evidence type="ECO:0000256" key="2">
    <source>
        <dbReference type="SAM" id="SignalP"/>
    </source>
</evidence>
<evidence type="ECO:0000313" key="4">
    <source>
        <dbReference type="EMBL" id="KAG9349386.1"/>
    </source>
</evidence>
<feature type="domain" description="Formiminotransferase N-terminal subdomain" evidence="3">
    <location>
        <begin position="32"/>
        <end position="214"/>
    </location>
</feature>
<dbReference type="InterPro" id="IPR037064">
    <property type="entry name" value="Formiminotransferase_N_sf"/>
</dbReference>
<dbReference type="InterPro" id="IPR037070">
    <property type="entry name" value="Formiminotransferase_C_sf"/>
</dbReference>
<feature type="region of interest" description="Disordered" evidence="1">
    <location>
        <begin position="343"/>
        <end position="363"/>
    </location>
</feature>
<dbReference type="InterPro" id="IPR022384">
    <property type="entry name" value="FormiminoTrfase_cat_dom_sf"/>
</dbReference>
<feature type="non-terminal residue" evidence="4">
    <location>
        <position position="1"/>
    </location>
</feature>
<name>A0A8T2PCB6_9TELE</name>
<evidence type="ECO:0000259" key="3">
    <source>
        <dbReference type="SMART" id="SM01222"/>
    </source>
</evidence>
<dbReference type="InterPro" id="IPR012886">
    <property type="entry name" value="Formiminotransferase_N"/>
</dbReference>
<dbReference type="GO" id="GO:0016740">
    <property type="term" value="F:transferase activity"/>
    <property type="evidence" value="ECO:0007669"/>
    <property type="project" value="InterPro"/>
</dbReference>
<dbReference type="SMART" id="SM01222">
    <property type="entry name" value="FTCD_N"/>
    <property type="match status" value="1"/>
</dbReference>
<reference evidence="4" key="1">
    <citation type="thesis" date="2021" institute="BYU ScholarsArchive" country="Provo, UT, USA">
        <title>Applications of and Algorithms for Genome Assembly and Genomic Analyses with an Emphasis on Marine Teleosts.</title>
        <authorList>
            <person name="Pickett B.D."/>
        </authorList>
    </citation>
    <scope>NUCLEOTIDE SEQUENCE</scope>
    <source>
        <strain evidence="4">HI-2016</strain>
    </source>
</reference>
<dbReference type="PANTHER" id="PTHR12234:SF1">
    <property type="entry name" value="FORMIMINOTRANSFERASE N-TERMINAL SUBDOMAIN-CONTAINING PROTEIN"/>
    <property type="match status" value="1"/>
</dbReference>
<dbReference type="Gene3D" id="3.30.70.670">
    <property type="entry name" value="Formiminotransferase, C-terminal subdomain"/>
    <property type="match status" value="1"/>
</dbReference>
<accession>A0A8T2PCB6</accession>
<dbReference type="EMBL" id="JAFBMS010000009">
    <property type="protein sequence ID" value="KAG9349386.1"/>
    <property type="molecule type" value="Genomic_DNA"/>
</dbReference>
<dbReference type="OrthoDB" id="48036at2759"/>
<feature type="signal peptide" evidence="2">
    <location>
        <begin position="1"/>
        <end position="30"/>
    </location>
</feature>
<evidence type="ECO:0000313" key="5">
    <source>
        <dbReference type="Proteomes" id="UP000824540"/>
    </source>
</evidence>
<keyword evidence="2" id="KW-0732">Signal</keyword>
<keyword evidence="5" id="KW-1185">Reference proteome</keyword>
<dbReference type="InterPro" id="IPR051623">
    <property type="entry name" value="FTCD"/>
</dbReference>
<proteinExistence type="predicted"/>
<organism evidence="4 5">
    <name type="scientific">Albula glossodonta</name>
    <name type="common">roundjaw bonefish</name>
    <dbReference type="NCBI Taxonomy" id="121402"/>
    <lineage>
        <taxon>Eukaryota</taxon>
        <taxon>Metazoa</taxon>
        <taxon>Chordata</taxon>
        <taxon>Craniata</taxon>
        <taxon>Vertebrata</taxon>
        <taxon>Euteleostomi</taxon>
        <taxon>Actinopterygii</taxon>
        <taxon>Neopterygii</taxon>
        <taxon>Teleostei</taxon>
        <taxon>Albuliformes</taxon>
        <taxon>Albulidae</taxon>
        <taxon>Albula</taxon>
    </lineage>
</organism>
<dbReference type="GO" id="GO:0005542">
    <property type="term" value="F:folic acid binding"/>
    <property type="evidence" value="ECO:0007669"/>
    <property type="project" value="InterPro"/>
</dbReference>
<gene>
    <name evidence="4" type="ORF">JZ751_027829</name>
</gene>
<dbReference type="Pfam" id="PF07837">
    <property type="entry name" value="FTCD_N"/>
    <property type="match status" value="1"/>
</dbReference>
<dbReference type="Proteomes" id="UP000824540">
    <property type="component" value="Unassembled WGS sequence"/>
</dbReference>
<dbReference type="AlphaFoldDB" id="A0A8T2PCB6"/>
<protein>
    <recommendedName>
        <fullName evidence="3">Formiminotransferase N-terminal subdomain domain-containing protein</fullName>
    </recommendedName>
</protein>
<evidence type="ECO:0000256" key="1">
    <source>
        <dbReference type="SAM" id="MobiDB-lite"/>
    </source>
</evidence>
<dbReference type="PANTHER" id="PTHR12234">
    <property type="entry name" value="FORMIMINOTRANSFERASE-CYCLODEAMINASE"/>
    <property type="match status" value="1"/>
</dbReference>
<feature type="chain" id="PRO_5035935239" description="Formiminotransferase N-terminal subdomain domain-containing protein" evidence="2">
    <location>
        <begin position="31"/>
        <end position="373"/>
    </location>
</feature>
<dbReference type="Gene3D" id="3.30.990.10">
    <property type="entry name" value="Formiminotransferase, N-terminal subdomain"/>
    <property type="match status" value="1"/>
</dbReference>
<comment type="caution">
    <text evidence="4">The sequence shown here is derived from an EMBL/GenBank/DDBJ whole genome shotgun (WGS) entry which is preliminary data.</text>
</comment>
<sequence length="373" mass="40026">MRVEKSMTFLSCWALLLYVLHRKMPPGGVGQRLVACLLNISEARSKDIVEKVARAAIFDSKRGQRKGTTVLNIFNDHDYNRSVITIAASIDIIREAVLSACELACQLIDMQNHVGDHPCMGAVDLVPMYPLGEEVGLVECGKEARALAISLTERVPGTSVFHFGFADSPHHRGLAQRRKEMCWFQKDPDLEAIKPDVGEKFERRYGLTGVGASPYVMNCNVTIDTQDLAVGRQVARGLRESSPGGLPGVQVLALPHEGAVEIACNVESVRGAPPDGSWPSFRICGEQYCHAPAPLITARVAQLAGEQGVGVKGTALVGFTPEECRGLAERALAQGIAGVPAGTTEAPFPGTRPLTRPKAPKFGSRGAGVELLV</sequence>
<dbReference type="SUPFAM" id="SSF55116">
    <property type="entry name" value="Formiminotransferase domain of formiminotransferase-cyclodeaminase"/>
    <property type="match status" value="1"/>
</dbReference>